<reference evidence="9 10" key="1">
    <citation type="submission" date="2015-09" db="EMBL/GenBank/DDBJ databases">
        <title>Draft genome sequence of Aliiroseovarius crassostreae CV919-312TSm, the causative agent of Roseovarius Oyster Disease (formerly Juvenile Oyster Disease).</title>
        <authorList>
            <person name="Kessner L."/>
            <person name="Spinard E."/>
            <person name="Nelson D."/>
        </authorList>
    </citation>
    <scope>NUCLEOTIDE SEQUENCE [LARGE SCALE GENOMIC DNA]</scope>
    <source>
        <strain evidence="9 10">CV919-312</strain>
    </source>
</reference>
<dbReference type="InterPro" id="IPR000298">
    <property type="entry name" value="Cyt_c_oxidase-like_su3"/>
</dbReference>
<dbReference type="GO" id="GO:0004129">
    <property type="term" value="F:cytochrome-c oxidase activity"/>
    <property type="evidence" value="ECO:0007669"/>
    <property type="project" value="InterPro"/>
</dbReference>
<evidence type="ECO:0000256" key="4">
    <source>
        <dbReference type="ARBA" id="ARBA00022989"/>
    </source>
</evidence>
<gene>
    <name evidence="9" type="ORF">AKJ29_05730</name>
</gene>
<evidence type="ECO:0000256" key="5">
    <source>
        <dbReference type="ARBA" id="ARBA00023136"/>
    </source>
</evidence>
<feature type="transmembrane region" description="Helical" evidence="7">
    <location>
        <begin position="167"/>
        <end position="187"/>
    </location>
</feature>
<organism evidence="9 10">
    <name type="scientific">Aliiroseovarius crassostreae</name>
    <dbReference type="NCBI Taxonomy" id="154981"/>
    <lineage>
        <taxon>Bacteria</taxon>
        <taxon>Pseudomonadati</taxon>
        <taxon>Pseudomonadota</taxon>
        <taxon>Alphaproteobacteria</taxon>
        <taxon>Rhodobacterales</taxon>
        <taxon>Paracoccaceae</taxon>
        <taxon>Aliiroseovarius</taxon>
    </lineage>
</organism>
<evidence type="ECO:0000313" key="9">
    <source>
        <dbReference type="EMBL" id="KPN64742.1"/>
    </source>
</evidence>
<feature type="transmembrane region" description="Helical" evidence="7">
    <location>
        <begin position="66"/>
        <end position="87"/>
    </location>
</feature>
<dbReference type="STRING" id="154981.AKJ29_05730"/>
<dbReference type="SUPFAM" id="SSF81452">
    <property type="entry name" value="Cytochrome c oxidase subunit III-like"/>
    <property type="match status" value="1"/>
</dbReference>
<dbReference type="PANTHER" id="PTHR11403:SF6">
    <property type="entry name" value="NITRIC OXIDE REDUCTASE SUBUNIT E"/>
    <property type="match status" value="1"/>
</dbReference>
<dbReference type="PROSITE" id="PS50253">
    <property type="entry name" value="COX3"/>
    <property type="match status" value="1"/>
</dbReference>
<evidence type="ECO:0000313" key="10">
    <source>
        <dbReference type="Proteomes" id="UP000050471"/>
    </source>
</evidence>
<feature type="transmembrane region" description="Helical" evidence="7">
    <location>
        <begin position="25"/>
        <end position="46"/>
    </location>
</feature>
<evidence type="ECO:0000256" key="6">
    <source>
        <dbReference type="RuleBase" id="RU003376"/>
    </source>
</evidence>
<dbReference type="CDD" id="cd02862">
    <property type="entry name" value="NorE_like"/>
    <property type="match status" value="1"/>
</dbReference>
<keyword evidence="3 6" id="KW-0812">Transmembrane</keyword>
<accession>A0A0P7IY93</accession>
<dbReference type="PANTHER" id="PTHR11403">
    <property type="entry name" value="CYTOCHROME C OXIDASE SUBUNIT III"/>
    <property type="match status" value="1"/>
</dbReference>
<dbReference type="InterPro" id="IPR013833">
    <property type="entry name" value="Cyt_c_oxidase_su3_a-hlx"/>
</dbReference>
<dbReference type="OrthoDB" id="9810850at2"/>
<comment type="subcellular location">
    <subcellularLocation>
        <location evidence="6">Cell membrane</location>
        <topology evidence="6">Multi-pass membrane protein</topology>
    </subcellularLocation>
    <subcellularLocation>
        <location evidence="1">Membrane</location>
        <topology evidence="1">Multi-pass membrane protein</topology>
    </subcellularLocation>
</comment>
<feature type="transmembrane region" description="Helical" evidence="7">
    <location>
        <begin position="94"/>
        <end position="112"/>
    </location>
</feature>
<dbReference type="Pfam" id="PF00510">
    <property type="entry name" value="COX3"/>
    <property type="match status" value="1"/>
</dbReference>
<dbReference type="InterPro" id="IPR035973">
    <property type="entry name" value="Cyt_c_oxidase_su3-like_sf"/>
</dbReference>
<evidence type="ECO:0000256" key="2">
    <source>
        <dbReference type="ARBA" id="ARBA00010581"/>
    </source>
</evidence>
<protein>
    <submittedName>
        <fullName evidence="9">Copper oxidase</fullName>
    </submittedName>
</protein>
<dbReference type="Proteomes" id="UP000050471">
    <property type="component" value="Unassembled WGS sequence"/>
</dbReference>
<dbReference type="EMBL" id="LKBA01000001">
    <property type="protein sequence ID" value="KPN64742.1"/>
    <property type="molecule type" value="Genomic_DNA"/>
</dbReference>
<keyword evidence="5 7" id="KW-0472">Membrane</keyword>
<comment type="similarity">
    <text evidence="2 6">Belongs to the cytochrome c oxidase subunit 3 family.</text>
</comment>
<dbReference type="AlphaFoldDB" id="A0A0P7IY93"/>
<keyword evidence="10" id="KW-1185">Reference proteome</keyword>
<dbReference type="GO" id="GO:0005886">
    <property type="term" value="C:plasma membrane"/>
    <property type="evidence" value="ECO:0007669"/>
    <property type="project" value="UniProtKB-SubCell"/>
</dbReference>
<evidence type="ECO:0000256" key="7">
    <source>
        <dbReference type="SAM" id="Phobius"/>
    </source>
</evidence>
<proteinExistence type="inferred from homology"/>
<evidence type="ECO:0000259" key="8">
    <source>
        <dbReference type="PROSITE" id="PS50253"/>
    </source>
</evidence>
<feature type="transmembrane region" description="Helical" evidence="7">
    <location>
        <begin position="132"/>
        <end position="155"/>
    </location>
</feature>
<dbReference type="RefSeq" id="WP_055187221.1">
    <property type="nucleotide sequence ID" value="NZ_FPBS01000015.1"/>
</dbReference>
<keyword evidence="4 7" id="KW-1133">Transmembrane helix</keyword>
<dbReference type="Gene3D" id="1.20.120.80">
    <property type="entry name" value="Cytochrome c oxidase, subunit III, four-helix bundle"/>
    <property type="match status" value="1"/>
</dbReference>
<dbReference type="InterPro" id="IPR024791">
    <property type="entry name" value="Cyt_c/ubiquinol_Oxase_su3"/>
</dbReference>
<sequence>MSQNPASTPVGVEIEHPLEKLPGDLMIWVLIVSELLVFGAGLLAFLGVRIMDPVGFAQDQDNLNRVAGAVNTIVLISSGFCAARAVASPDRMRLWLSGAMLLGVVFLVVKYLEYSAKAALGIGIETSQFFTFYYLLTGFHAMHVVAGLVIFALVMRWPHPRNLEGAAMFWHMVDLVWVLLFPIIYLVR</sequence>
<evidence type="ECO:0000256" key="3">
    <source>
        <dbReference type="ARBA" id="ARBA00022692"/>
    </source>
</evidence>
<name>A0A0P7IY93_9RHOB</name>
<comment type="caution">
    <text evidence="9">The sequence shown here is derived from an EMBL/GenBank/DDBJ whole genome shotgun (WGS) entry which is preliminary data.</text>
</comment>
<feature type="domain" description="Heme-copper oxidase subunit III family profile" evidence="8">
    <location>
        <begin position="27"/>
        <end position="188"/>
    </location>
</feature>
<evidence type="ECO:0000256" key="1">
    <source>
        <dbReference type="ARBA" id="ARBA00004141"/>
    </source>
</evidence>
<dbReference type="GO" id="GO:0019646">
    <property type="term" value="P:aerobic electron transport chain"/>
    <property type="evidence" value="ECO:0007669"/>
    <property type="project" value="InterPro"/>
</dbReference>